<name>A0A6J7X368_9CAUD</name>
<gene>
    <name evidence="1" type="ORF">UFOVP742_46</name>
</gene>
<reference evidence="1" key="1">
    <citation type="submission" date="2020-05" db="EMBL/GenBank/DDBJ databases">
        <authorList>
            <person name="Chiriac C."/>
            <person name="Salcher M."/>
            <person name="Ghai R."/>
            <person name="Kavagutti S V."/>
        </authorList>
    </citation>
    <scope>NUCLEOTIDE SEQUENCE</scope>
</reference>
<accession>A0A6J7X368</accession>
<sequence>MPQELQAEGDDMFTGFASRLDPANLKPSMLQASNNMRLGRGIAQPRRGTKRLTPIGMVNLSMVGSGLFVDSLGRDNIVMVFSDRMYLYRPEQGGAASYTSPAYLFPAGRTIAQGGICDVVQALDKLYIFRGMERGTRYGTGSSSTTSALSFTHAAVNPGATVTVTATWRNAFSTQYAVNDEVTIFNLTAPSTYLLNSFLVKTVNGTTSFTFDYTNTTGTLIAAATGTIYGCVVMAKPPLVWDGSTVAIVPQTSIPNNTQTQAGFTTLFGSMPPADFGMYFQNRIVCNVHPQRVAASDILSANFDFVTNTFVVNQGGNDSIVGVLPWVQNQFLVFMQKSIFVAFIDTKVDASIPDKSEVTVVTTEIGCLSRRSIVSAGQFVYFLSANGVQLITPQLDLKLIGNTLPLSEPISDFFFNLNYSAASNSTSVYHDNRFYIAVPWNIPGKCTIAVTYDRTLGSDNIYQVVAVGITGLQLQEGETYTFNISSDGIYIPAAYSNIFGQATVVGLSLDSFGFFVVLGGSILPDIQVGGVNIFRVFDRNNRTLVFNTLNNAWESIDSYPEGLYSDNLIQCSYINQRRLMIMTNFTGTAIPVDYGGVFLSENQDTGDELRSESGGLPTLPFDLIPPTSGVVSNTVISGVVPFERINASIRTREYTMGNVFEKRYSRGEYQFNNVGNDSVSISTSTHDPDVTETVLDYTFTGQSDGTLRPRIAARGSSIDTTVNFVNGRPSLKSVAVHAIVANRPMISQE</sequence>
<organism evidence="1">
    <name type="scientific">uncultured Caudovirales phage</name>
    <dbReference type="NCBI Taxonomy" id="2100421"/>
    <lineage>
        <taxon>Viruses</taxon>
        <taxon>Duplodnaviria</taxon>
        <taxon>Heunggongvirae</taxon>
        <taxon>Uroviricota</taxon>
        <taxon>Caudoviricetes</taxon>
        <taxon>Peduoviridae</taxon>
        <taxon>Maltschvirus</taxon>
        <taxon>Maltschvirus maltsch</taxon>
    </lineage>
</organism>
<dbReference type="EMBL" id="LR798339">
    <property type="protein sequence ID" value="CAB5224942.1"/>
    <property type="molecule type" value="Genomic_DNA"/>
</dbReference>
<proteinExistence type="predicted"/>
<evidence type="ECO:0000313" key="1">
    <source>
        <dbReference type="EMBL" id="CAB5224942.1"/>
    </source>
</evidence>
<protein>
    <submittedName>
        <fullName evidence="1">Uncharacterized protein</fullName>
    </submittedName>
</protein>